<sequence length="147" mass="17208">MDDFVNILFIFLISLMFKGESYSKIFSNLIYRNAWQTIYFFNYKANHLNLEKSTKFWKLAQNGHKFITSAIPATTLQGSQILTIALVTPPIPILKHLHPTLQILQFRMILSTWMHYILVGMYDRTTKKLQGKRSGKVKYRFLGEEDA</sequence>
<evidence type="ECO:0000256" key="1">
    <source>
        <dbReference type="SAM" id="SignalP"/>
    </source>
</evidence>
<evidence type="ECO:0000313" key="3">
    <source>
        <dbReference type="Proteomes" id="UP000541444"/>
    </source>
</evidence>
<feature type="chain" id="PRO_5029514681" evidence="1">
    <location>
        <begin position="24"/>
        <end position="147"/>
    </location>
</feature>
<dbReference type="AlphaFoldDB" id="A0A7J7NPM8"/>
<gene>
    <name evidence="2" type="ORF">GIB67_038623</name>
</gene>
<protein>
    <submittedName>
        <fullName evidence="2">Uncharacterized protein</fullName>
    </submittedName>
</protein>
<dbReference type="EMBL" id="JACGCM010000671">
    <property type="protein sequence ID" value="KAF6169126.1"/>
    <property type="molecule type" value="Genomic_DNA"/>
</dbReference>
<proteinExistence type="predicted"/>
<keyword evidence="1" id="KW-0732">Signal</keyword>
<keyword evidence="3" id="KW-1185">Reference proteome</keyword>
<reference evidence="2 3" key="1">
    <citation type="journal article" date="2020" name="IScience">
        <title>Genome Sequencing of the Endangered Kingdonia uniflora (Circaeasteraceae, Ranunculales) Reveals Potential Mechanisms of Evolutionary Specialization.</title>
        <authorList>
            <person name="Sun Y."/>
            <person name="Deng T."/>
            <person name="Zhang A."/>
            <person name="Moore M.J."/>
            <person name="Landis J.B."/>
            <person name="Lin N."/>
            <person name="Zhang H."/>
            <person name="Zhang X."/>
            <person name="Huang J."/>
            <person name="Zhang X."/>
            <person name="Sun H."/>
            <person name="Wang H."/>
        </authorList>
    </citation>
    <scope>NUCLEOTIDE SEQUENCE [LARGE SCALE GENOMIC DNA]</scope>
    <source>
        <strain evidence="2">TB1705</strain>
        <tissue evidence="2">Leaf</tissue>
    </source>
</reference>
<name>A0A7J7NPM8_9MAGN</name>
<organism evidence="2 3">
    <name type="scientific">Kingdonia uniflora</name>
    <dbReference type="NCBI Taxonomy" id="39325"/>
    <lineage>
        <taxon>Eukaryota</taxon>
        <taxon>Viridiplantae</taxon>
        <taxon>Streptophyta</taxon>
        <taxon>Embryophyta</taxon>
        <taxon>Tracheophyta</taxon>
        <taxon>Spermatophyta</taxon>
        <taxon>Magnoliopsida</taxon>
        <taxon>Ranunculales</taxon>
        <taxon>Circaeasteraceae</taxon>
        <taxon>Kingdonia</taxon>
    </lineage>
</organism>
<feature type="signal peptide" evidence="1">
    <location>
        <begin position="1"/>
        <end position="23"/>
    </location>
</feature>
<comment type="caution">
    <text evidence="2">The sequence shown here is derived from an EMBL/GenBank/DDBJ whole genome shotgun (WGS) entry which is preliminary data.</text>
</comment>
<accession>A0A7J7NPM8</accession>
<evidence type="ECO:0000313" key="2">
    <source>
        <dbReference type="EMBL" id="KAF6169126.1"/>
    </source>
</evidence>
<dbReference type="Proteomes" id="UP000541444">
    <property type="component" value="Unassembled WGS sequence"/>
</dbReference>